<name>A0A8J6P4Q4_9FLAO</name>
<dbReference type="Proteomes" id="UP000652681">
    <property type="component" value="Unassembled WGS sequence"/>
</dbReference>
<sequence>MKYALPIFLISIVPLLGFSQLTDTTCIQSRWIALKPTTANKLLFSSESTNIFQVIKQLTQQEKLPIYKQDNKSRGTIPWREVYYLHEIRFRLLDTTEEEKDPYFEYLFQSDTPFLDEYGDPVITVNPDGTETFTYPHARREAYSIEDFNEIRLKEIRIYNTKTNQYIFQPIAISFYAGTDKVYGGRELFWVDLNQLFQVLDNKENYTWYTAIINKQYQGFQYMQTSCFDEEVKY</sequence>
<gene>
    <name evidence="1" type="ORF">H9Y05_03765</name>
</gene>
<evidence type="ECO:0000313" key="2">
    <source>
        <dbReference type="Proteomes" id="UP000652681"/>
    </source>
</evidence>
<proteinExistence type="predicted"/>
<dbReference type="Pfam" id="PF19841">
    <property type="entry name" value="GldN"/>
    <property type="match status" value="1"/>
</dbReference>
<protein>
    <submittedName>
        <fullName evidence="1">Uncharacterized protein</fullName>
    </submittedName>
</protein>
<dbReference type="AlphaFoldDB" id="A0A8J6P4Q4"/>
<dbReference type="RefSeq" id="WP_216713553.1">
    <property type="nucleotide sequence ID" value="NZ_JACVEL010000002.1"/>
</dbReference>
<evidence type="ECO:0000313" key="1">
    <source>
        <dbReference type="EMBL" id="MBC9811584.1"/>
    </source>
</evidence>
<keyword evidence="2" id="KW-1185">Reference proteome</keyword>
<dbReference type="InterPro" id="IPR019847">
    <property type="entry name" value="Gliding_motility_assoc_GldN"/>
</dbReference>
<accession>A0A8J6P4Q4</accession>
<organism evidence="1 2">
    <name type="scientific">Taishania pollutisoli</name>
    <dbReference type="NCBI Taxonomy" id="2766479"/>
    <lineage>
        <taxon>Bacteria</taxon>
        <taxon>Pseudomonadati</taxon>
        <taxon>Bacteroidota</taxon>
        <taxon>Flavobacteriia</taxon>
        <taxon>Flavobacteriales</taxon>
        <taxon>Crocinitomicaceae</taxon>
        <taxon>Taishania</taxon>
    </lineage>
</organism>
<dbReference type="EMBL" id="JACVEL010000002">
    <property type="protein sequence ID" value="MBC9811584.1"/>
    <property type="molecule type" value="Genomic_DNA"/>
</dbReference>
<comment type="caution">
    <text evidence="1">The sequence shown here is derived from an EMBL/GenBank/DDBJ whole genome shotgun (WGS) entry which is preliminary data.</text>
</comment>
<reference evidence="1" key="1">
    <citation type="submission" date="2020-09" db="EMBL/GenBank/DDBJ databases">
        <title>Taishania pollutisoli gen. nov., sp. nov., Isolated from Tetrabromobisphenol A-Contaminated Soil.</title>
        <authorList>
            <person name="Chen Q."/>
        </authorList>
    </citation>
    <scope>NUCLEOTIDE SEQUENCE</scope>
    <source>
        <strain evidence="1">CZZ-1</strain>
    </source>
</reference>